<dbReference type="CDD" id="cd00093">
    <property type="entry name" value="HTH_XRE"/>
    <property type="match status" value="1"/>
</dbReference>
<protein>
    <submittedName>
        <fullName evidence="2">Putative DNA binding, helix-turn-helix domain containing protein</fullName>
    </submittedName>
</protein>
<dbReference type="GO" id="GO:0003677">
    <property type="term" value="F:DNA binding"/>
    <property type="evidence" value="ECO:0007669"/>
    <property type="project" value="InterPro"/>
</dbReference>
<accession>A0A6M3LD18</accession>
<dbReference type="AlphaFoldDB" id="A0A6M3LD18"/>
<dbReference type="InterPro" id="IPR001387">
    <property type="entry name" value="Cro/C1-type_HTH"/>
</dbReference>
<dbReference type="SUPFAM" id="SSF47413">
    <property type="entry name" value="lambda repressor-like DNA-binding domains"/>
    <property type="match status" value="1"/>
</dbReference>
<reference evidence="2" key="1">
    <citation type="submission" date="2020-03" db="EMBL/GenBank/DDBJ databases">
        <title>The deep terrestrial virosphere.</title>
        <authorList>
            <person name="Holmfeldt K."/>
            <person name="Nilsson E."/>
            <person name="Simone D."/>
            <person name="Lopez-Fernandez M."/>
            <person name="Wu X."/>
            <person name="de Brujin I."/>
            <person name="Lundin D."/>
            <person name="Andersson A."/>
            <person name="Bertilsson S."/>
            <person name="Dopson M."/>
        </authorList>
    </citation>
    <scope>NUCLEOTIDE SEQUENCE</scope>
    <source>
        <strain evidence="2">MM415B03347</strain>
    </source>
</reference>
<name>A0A6M3LD18_9ZZZZ</name>
<dbReference type="Pfam" id="PF01381">
    <property type="entry name" value="HTH_3"/>
    <property type="match status" value="1"/>
</dbReference>
<organism evidence="2">
    <name type="scientific">viral metagenome</name>
    <dbReference type="NCBI Taxonomy" id="1070528"/>
    <lineage>
        <taxon>unclassified sequences</taxon>
        <taxon>metagenomes</taxon>
        <taxon>organismal metagenomes</taxon>
    </lineage>
</organism>
<dbReference type="Gene3D" id="1.10.260.40">
    <property type="entry name" value="lambda repressor-like DNA-binding domains"/>
    <property type="match status" value="1"/>
</dbReference>
<gene>
    <name evidence="2" type="ORF">MM415B03347_0011</name>
</gene>
<dbReference type="EMBL" id="MT142992">
    <property type="protein sequence ID" value="QJA91512.1"/>
    <property type="molecule type" value="Genomic_DNA"/>
</dbReference>
<dbReference type="PROSITE" id="PS50943">
    <property type="entry name" value="HTH_CROC1"/>
    <property type="match status" value="1"/>
</dbReference>
<proteinExistence type="predicted"/>
<dbReference type="SMART" id="SM00530">
    <property type="entry name" value="HTH_XRE"/>
    <property type="match status" value="1"/>
</dbReference>
<evidence type="ECO:0000259" key="1">
    <source>
        <dbReference type="PROSITE" id="PS50943"/>
    </source>
</evidence>
<sequence>MSTETSSKTDEQRRRHRKCNRDLSAVRQVVIERNRKALRPQVNTVLARIGYNIQRLRAELGISQADLALNIGMNPARLCDIEKGITRQPSLATMVALSLVFKTPIDTFTKEERAPE</sequence>
<feature type="domain" description="HTH cro/C1-type" evidence="1">
    <location>
        <begin position="53"/>
        <end position="108"/>
    </location>
</feature>
<evidence type="ECO:0000313" key="2">
    <source>
        <dbReference type="EMBL" id="QJA91512.1"/>
    </source>
</evidence>
<dbReference type="InterPro" id="IPR010982">
    <property type="entry name" value="Lambda_DNA-bd_dom_sf"/>
</dbReference>